<evidence type="ECO:0000256" key="2">
    <source>
        <dbReference type="SAM" id="MobiDB-lite"/>
    </source>
</evidence>
<evidence type="ECO:0000313" key="5">
    <source>
        <dbReference type="Proteomes" id="UP000516314"/>
    </source>
</evidence>
<feature type="region of interest" description="Disordered" evidence="2">
    <location>
        <begin position="507"/>
        <end position="528"/>
    </location>
</feature>
<dbReference type="PANTHER" id="PTHR11477">
    <property type="entry name" value="TRANSCRIPTION FACTOR S-II ZINC FINGER DOMAIN-CONTAINING PROTEIN"/>
    <property type="match status" value="1"/>
</dbReference>
<dbReference type="EMBL" id="LR881467">
    <property type="protein sequence ID" value="CAD5319500.1"/>
    <property type="molecule type" value="Genomic_DNA"/>
</dbReference>
<dbReference type="Pfam" id="PF04504">
    <property type="entry name" value="GeBP-like_DBD"/>
    <property type="match status" value="1"/>
</dbReference>
<evidence type="ECO:0000313" key="4">
    <source>
        <dbReference type="EMBL" id="CAD5319500.1"/>
    </source>
</evidence>
<dbReference type="Pfam" id="PF07744">
    <property type="entry name" value="SPOC"/>
    <property type="match status" value="1"/>
</dbReference>
<dbReference type="PROSITE" id="PS51321">
    <property type="entry name" value="TFIIS_CENTRAL"/>
    <property type="match status" value="1"/>
</dbReference>
<feature type="region of interest" description="Disordered" evidence="2">
    <location>
        <begin position="748"/>
        <end position="767"/>
    </location>
</feature>
<feature type="region of interest" description="Disordered" evidence="2">
    <location>
        <begin position="1115"/>
        <end position="1136"/>
    </location>
</feature>
<feature type="compositionally biased region" description="Polar residues" evidence="2">
    <location>
        <begin position="507"/>
        <end position="516"/>
    </location>
</feature>
<accession>A0A7G2ED94</accession>
<dbReference type="SMART" id="SM00510">
    <property type="entry name" value="TFS2M"/>
    <property type="match status" value="1"/>
</dbReference>
<evidence type="ECO:0000256" key="1">
    <source>
        <dbReference type="ARBA" id="ARBA00010820"/>
    </source>
</evidence>
<dbReference type="GO" id="GO:0006351">
    <property type="term" value="P:DNA-templated transcription"/>
    <property type="evidence" value="ECO:0007669"/>
    <property type="project" value="InterPro"/>
</dbReference>
<feature type="region of interest" description="Disordered" evidence="2">
    <location>
        <begin position="1184"/>
        <end position="1211"/>
    </location>
</feature>
<gene>
    <name evidence="4" type="ORF">AT9943_LOCUS7678</name>
</gene>
<proteinExistence type="inferred from homology"/>
<feature type="region of interest" description="Disordered" evidence="2">
    <location>
        <begin position="918"/>
        <end position="958"/>
    </location>
</feature>
<dbReference type="InterPro" id="IPR012921">
    <property type="entry name" value="SPOC_C"/>
</dbReference>
<dbReference type="InterPro" id="IPR003618">
    <property type="entry name" value="TFIIS_cen_dom"/>
</dbReference>
<feature type="domain" description="TFIIS central" evidence="3">
    <location>
        <begin position="291"/>
        <end position="407"/>
    </location>
</feature>
<organism evidence="4 5">
    <name type="scientific">Arabidopsis thaliana</name>
    <name type="common">Mouse-ear cress</name>
    <dbReference type="NCBI Taxonomy" id="3702"/>
    <lineage>
        <taxon>Eukaryota</taxon>
        <taxon>Viridiplantae</taxon>
        <taxon>Streptophyta</taxon>
        <taxon>Embryophyta</taxon>
        <taxon>Tracheophyta</taxon>
        <taxon>Spermatophyta</taxon>
        <taxon>Magnoliopsida</taxon>
        <taxon>eudicotyledons</taxon>
        <taxon>Gunneridae</taxon>
        <taxon>Pentapetalae</taxon>
        <taxon>rosids</taxon>
        <taxon>malvids</taxon>
        <taxon>Brassicales</taxon>
        <taxon>Brassicaceae</taxon>
        <taxon>Camelineae</taxon>
        <taxon>Arabidopsis</taxon>
    </lineage>
</organism>
<dbReference type="PANTHER" id="PTHR11477:SF32">
    <property type="entry name" value="SPOC DOMAIN _ TRANSCRIPTION ELONGATION FACTOR S-II PROTEIN"/>
    <property type="match status" value="1"/>
</dbReference>
<dbReference type="Pfam" id="PF07500">
    <property type="entry name" value="TFIIS_M"/>
    <property type="match status" value="1"/>
</dbReference>
<dbReference type="SUPFAM" id="SSF46942">
    <property type="entry name" value="Elongation factor TFIIS domain 2"/>
    <property type="match status" value="1"/>
</dbReference>
<sequence length="1285" mass="141990">MSNNLLPQPCMQMGQFINVPTPTPELISNPEMRLSQPICSHISGGRQDFHVMLPSAVSLGSVNMDKTLLPGKRKSPLHPSVQNKRMALPMEGRPWASAPMPVQLSSVSPRTQYLPASFVSKNSFVSFNKPGKQAAARKPTLQKPMLLKPQSESSGSVRSKMRESLAGALAMVQCQVEAPKELKMLDSESVANLLEGYVSEPVSAASGADVMVSNGSTEMLTLGDHSPRGGISAQTVLPEILSIAKTSDAQVPEAVKPFVQDNVSYSDNVFSKDDLLQGNDLSWALESDIEFTVNCQNEMIGAMANDGSLEKLLLDPQVLAFEIETELFKLFGGVNKKYKEKGRSLLFNLKDKSNPKLREKVMYGEIAAERLCSMSAEELASKELAEWRQAKAEEMAQMVVLQDTEVDIRSLVRKTHKGEFQVEVEPMDSGSVEVSVGMSSINWSRTKNFKKKTPSITKTLGVKNELNSSNESTGPINGVTIDDEMQAATGSLPPIVSLDEFMSSIDSESPSGFLSSDTEKKPSVSDNNDVEEVLVSSPKESANIDLCTSLVKAEALSPLTAKASSPVNAEDADIVSSKPSSDLKSKTTSVFIPDGERLWEGVLQLSPSTVSSVIGILRSGEKTTTKEWPILLEIKGRVRLDAFEKFVRELPNSRSRAVMVMCFVCKEECSKTEQENISEVVDSYAKDGRVGYAEPASGVELYLCPTRGRTVEILNKIVPRNQLDFLKSINDDGLIGVVVWRRPQLKKSPLSNNSHKNHREKGSSLTTYNTSRYSNMLQVNNDDGDDVPPGFGPMTMARDEDDDLPEFNYFSSGDVVVNRTSRSVSVRELIQKYGKSEPLRNQSYNDNDNDILPEWQPQSNWTLGVTHVNGGSMVRPCSNTAFQILVSLHASRISKCKAITMVTPKQIDFSSCGGVDNSDDTLSHRESPRNPSSKRAAASFAAEAGEETMKKKKKKKKKNLGPPLIVRIWNEEDELSILKGLVDYRAKTGFNPKIDWDAFYSFLGSSIVAKFSKEQVLSKIRKLKRRFHVHWEKISEGNDPKFTRSSDSEAFGFSSMIWGQGEFGNDDGMDKEMVKEHEVNGNGAAENGTARIAQENESVEEMLKEHEEMLNENGAEEIRDNNGTARKAQQLESESEEEMLKEHEEPFHVNGAENIRDNNGTTQIAQQSESEEEMLKEHEEVANTELLNENGAAKTTENGTTGGKERHDDDDDDELCAVQDAFEAIMSQGLSGYQKKLQLEKLMNLGTGKRRELSDEWKALCVEERRLNIKKLRFSAKLAEAANDS</sequence>
<evidence type="ECO:0000259" key="3">
    <source>
        <dbReference type="PROSITE" id="PS51321"/>
    </source>
</evidence>
<dbReference type="InterPro" id="IPR053932">
    <property type="entry name" value="GeBP-like_DBD"/>
</dbReference>
<dbReference type="CDD" id="cd21538">
    <property type="entry name" value="SPOC_TFIIS"/>
    <property type="match status" value="1"/>
</dbReference>
<comment type="similarity">
    <text evidence="1">Belongs to the GeBP family.</text>
</comment>
<dbReference type="Gene3D" id="1.10.472.30">
    <property type="entry name" value="Transcription elongation factor S-II, central domain"/>
    <property type="match status" value="1"/>
</dbReference>
<reference evidence="4 5" key="1">
    <citation type="submission" date="2020-09" db="EMBL/GenBank/DDBJ databases">
        <authorList>
            <person name="Ashkenazy H."/>
        </authorList>
    </citation>
    <scope>NUCLEOTIDE SEQUENCE [LARGE SCALE GENOMIC DNA]</scope>
    <source>
        <strain evidence="5">cv. Cdm-0</strain>
    </source>
</reference>
<protein>
    <submittedName>
        <fullName evidence="4">(thale cress) hypothetical protein</fullName>
    </submittedName>
</protein>
<feature type="compositionally biased region" description="Low complexity" evidence="2">
    <location>
        <begin position="1190"/>
        <end position="1199"/>
    </location>
</feature>
<dbReference type="Proteomes" id="UP000516314">
    <property type="component" value="Chromosome 2"/>
</dbReference>
<dbReference type="InterPro" id="IPR036575">
    <property type="entry name" value="TFIIS_cen_dom_sf"/>
</dbReference>
<name>A0A7G2ED94_ARATH</name>